<dbReference type="InterPro" id="IPR011400">
    <property type="entry name" value="EIF3B"/>
</dbReference>
<comment type="caution">
    <text evidence="6">The sequence shown here is derived from an EMBL/GenBank/DDBJ whole genome shotgun (WGS) entry which is preliminary data.</text>
</comment>
<dbReference type="Proteomes" id="UP000187203">
    <property type="component" value="Unassembled WGS sequence"/>
</dbReference>
<feature type="domain" description="Translation initiation factor beta propellor-like" evidence="5">
    <location>
        <begin position="7"/>
        <end position="81"/>
    </location>
</feature>
<proteinExistence type="predicted"/>
<keyword evidence="7" id="KW-1185">Reference proteome</keyword>
<dbReference type="STRING" id="93759.A0A1R3IZ44"/>
<dbReference type="InterPro" id="IPR015943">
    <property type="entry name" value="WD40/YVTN_repeat-like_dom_sf"/>
</dbReference>
<dbReference type="InterPro" id="IPR036322">
    <property type="entry name" value="WD40_repeat_dom_sf"/>
</dbReference>
<evidence type="ECO:0000313" key="7">
    <source>
        <dbReference type="Proteomes" id="UP000187203"/>
    </source>
</evidence>
<keyword evidence="2" id="KW-0396">Initiation factor</keyword>
<dbReference type="SUPFAM" id="SSF50978">
    <property type="entry name" value="WD40 repeat-like"/>
    <property type="match status" value="1"/>
</dbReference>
<keyword evidence="1" id="KW-0963">Cytoplasm</keyword>
<dbReference type="PANTHER" id="PTHR14068">
    <property type="entry name" value="EUKARYOTIC TRANSLATION INITIATION FACTOR 3 EIF3 -RELATED"/>
    <property type="match status" value="1"/>
</dbReference>
<dbReference type="GO" id="GO:0005852">
    <property type="term" value="C:eukaryotic translation initiation factor 3 complex"/>
    <property type="evidence" value="ECO:0007669"/>
    <property type="project" value="InterPro"/>
</dbReference>
<organism evidence="6 7">
    <name type="scientific">Corchorus olitorius</name>
    <dbReference type="NCBI Taxonomy" id="93759"/>
    <lineage>
        <taxon>Eukaryota</taxon>
        <taxon>Viridiplantae</taxon>
        <taxon>Streptophyta</taxon>
        <taxon>Embryophyta</taxon>
        <taxon>Tracheophyta</taxon>
        <taxon>Spermatophyta</taxon>
        <taxon>Magnoliopsida</taxon>
        <taxon>eudicotyledons</taxon>
        <taxon>Gunneridae</taxon>
        <taxon>Pentapetalae</taxon>
        <taxon>rosids</taxon>
        <taxon>malvids</taxon>
        <taxon>Malvales</taxon>
        <taxon>Malvaceae</taxon>
        <taxon>Grewioideae</taxon>
        <taxon>Apeibeae</taxon>
        <taxon>Corchorus</taxon>
    </lineage>
</organism>
<feature type="non-terminal residue" evidence="6">
    <location>
        <position position="1"/>
    </location>
</feature>
<evidence type="ECO:0000256" key="4">
    <source>
        <dbReference type="ARBA" id="ARBA00022917"/>
    </source>
</evidence>
<dbReference type="GO" id="GO:0003723">
    <property type="term" value="F:RNA binding"/>
    <property type="evidence" value="ECO:0007669"/>
    <property type="project" value="UniProtKB-KW"/>
</dbReference>
<gene>
    <name evidence="6" type="ORF">COLO4_20541</name>
</gene>
<keyword evidence="3" id="KW-0694">RNA-binding</keyword>
<sequence>VLELEGSSVTEFAWEPNGRKFAIISSDNTVNFYAVDTSPRDLSTCRIVLPNPIKASRLYWSPLGNQIILAVNGALKFFNVNENI</sequence>
<reference evidence="7" key="1">
    <citation type="submission" date="2013-09" db="EMBL/GenBank/DDBJ databases">
        <title>Corchorus olitorius genome sequencing.</title>
        <authorList>
            <person name="Alam M."/>
            <person name="Haque M.S."/>
            <person name="Islam M.S."/>
            <person name="Emdad E.M."/>
            <person name="Islam M.M."/>
            <person name="Ahmed B."/>
            <person name="Halim A."/>
            <person name="Hossen Q.M.M."/>
            <person name="Hossain M.Z."/>
            <person name="Ahmed R."/>
            <person name="Khan M.M."/>
            <person name="Islam R."/>
            <person name="Rashid M.M."/>
            <person name="Khan S.A."/>
            <person name="Rahman M.S."/>
            <person name="Alam M."/>
            <person name="Yahiya A.S."/>
            <person name="Khan M.S."/>
            <person name="Azam M.S."/>
            <person name="Haque T."/>
            <person name="Lashkar M.Z.H."/>
            <person name="Akhand A.I."/>
            <person name="Morshed G."/>
            <person name="Roy S."/>
            <person name="Uddin K.S."/>
            <person name="Rabeya T."/>
            <person name="Hossain A.S."/>
            <person name="Chowdhury A."/>
            <person name="Snigdha A.R."/>
            <person name="Mortoza M.S."/>
            <person name="Matin S.A."/>
            <person name="Hoque S.M.E."/>
            <person name="Islam M.K."/>
            <person name="Roy D.K."/>
            <person name="Haider R."/>
            <person name="Moosa M.M."/>
            <person name="Elias S.M."/>
            <person name="Hasan A.M."/>
            <person name="Jahan S."/>
            <person name="Shafiuddin M."/>
            <person name="Mahmood N."/>
            <person name="Shommy N.S."/>
        </authorList>
    </citation>
    <scope>NUCLEOTIDE SEQUENCE [LARGE SCALE GENOMIC DNA]</scope>
    <source>
        <strain evidence="7">cv. O-4</strain>
    </source>
</reference>
<dbReference type="GO" id="GO:0003743">
    <property type="term" value="F:translation initiation factor activity"/>
    <property type="evidence" value="ECO:0007669"/>
    <property type="project" value="UniProtKB-KW"/>
</dbReference>
<evidence type="ECO:0000256" key="2">
    <source>
        <dbReference type="ARBA" id="ARBA00022540"/>
    </source>
</evidence>
<accession>A0A1R3IZ44</accession>
<evidence type="ECO:0000256" key="3">
    <source>
        <dbReference type="ARBA" id="ARBA00022884"/>
    </source>
</evidence>
<keyword evidence="4" id="KW-0648">Protein biosynthesis</keyword>
<dbReference type="InterPro" id="IPR013979">
    <property type="entry name" value="TIF_beta_prop-like"/>
</dbReference>
<dbReference type="PANTHER" id="PTHR14068:SF0">
    <property type="entry name" value="EUKARYOTIC TRANSLATION INITIATION FACTOR 3 SUBUNIT B"/>
    <property type="match status" value="1"/>
</dbReference>
<dbReference type="GO" id="GO:0031369">
    <property type="term" value="F:translation initiation factor binding"/>
    <property type="evidence" value="ECO:0007669"/>
    <property type="project" value="InterPro"/>
</dbReference>
<protein>
    <recommendedName>
        <fullName evidence="5">Translation initiation factor beta propellor-like domain-containing protein</fullName>
    </recommendedName>
</protein>
<dbReference type="Gene3D" id="2.130.10.10">
    <property type="entry name" value="YVTN repeat-like/Quinoprotein amine dehydrogenase"/>
    <property type="match status" value="1"/>
</dbReference>
<evidence type="ECO:0000313" key="6">
    <source>
        <dbReference type="EMBL" id="OMO87845.1"/>
    </source>
</evidence>
<evidence type="ECO:0000256" key="1">
    <source>
        <dbReference type="ARBA" id="ARBA00022490"/>
    </source>
</evidence>
<dbReference type="EMBL" id="AWUE01017240">
    <property type="protein sequence ID" value="OMO87845.1"/>
    <property type="molecule type" value="Genomic_DNA"/>
</dbReference>
<name>A0A1R3IZ44_9ROSI</name>
<dbReference type="Pfam" id="PF08662">
    <property type="entry name" value="eIF2A"/>
    <property type="match status" value="1"/>
</dbReference>
<evidence type="ECO:0000259" key="5">
    <source>
        <dbReference type="Pfam" id="PF08662"/>
    </source>
</evidence>
<dbReference type="AlphaFoldDB" id="A0A1R3IZ44"/>